<feature type="transmembrane region" description="Helical" evidence="6">
    <location>
        <begin position="12"/>
        <end position="30"/>
    </location>
</feature>
<protein>
    <recommendedName>
        <fullName evidence="3 6">Signal peptidase I</fullName>
        <ecNumber evidence="3 6">3.4.21.89</ecNumber>
    </recommendedName>
</protein>
<dbReference type="GO" id="GO:0004252">
    <property type="term" value="F:serine-type endopeptidase activity"/>
    <property type="evidence" value="ECO:0007669"/>
    <property type="project" value="InterPro"/>
</dbReference>
<dbReference type="PANTHER" id="PTHR43390">
    <property type="entry name" value="SIGNAL PEPTIDASE I"/>
    <property type="match status" value="1"/>
</dbReference>
<dbReference type="InterPro" id="IPR036286">
    <property type="entry name" value="LexA/Signal_pep-like_sf"/>
</dbReference>
<name>A0A1F5VFU9_9BACT</name>
<dbReference type="NCBIfam" id="TIGR02227">
    <property type="entry name" value="sigpep_I_bact"/>
    <property type="match status" value="1"/>
</dbReference>
<keyword evidence="4 6" id="KW-0378">Hydrolase</keyword>
<evidence type="ECO:0000256" key="2">
    <source>
        <dbReference type="ARBA" id="ARBA00009370"/>
    </source>
</evidence>
<dbReference type="CDD" id="cd06530">
    <property type="entry name" value="S26_SPase_I"/>
    <property type="match status" value="1"/>
</dbReference>
<dbReference type="SUPFAM" id="SSF51306">
    <property type="entry name" value="LexA/Signal peptidase"/>
    <property type="match status" value="1"/>
</dbReference>
<dbReference type="EMBL" id="MFHD01000021">
    <property type="protein sequence ID" value="OGF62220.1"/>
    <property type="molecule type" value="Genomic_DNA"/>
</dbReference>
<dbReference type="Proteomes" id="UP000179251">
    <property type="component" value="Unassembled WGS sequence"/>
</dbReference>
<comment type="similarity">
    <text evidence="2 6">Belongs to the peptidase S26 family.</text>
</comment>
<dbReference type="InterPro" id="IPR019758">
    <property type="entry name" value="Pept_S26A_signal_pept_1_CS"/>
</dbReference>
<comment type="subcellular location">
    <subcellularLocation>
        <location evidence="6">Membrane</location>
        <topology evidence="6">Single-pass type II membrane protein</topology>
    </subcellularLocation>
</comment>
<dbReference type="InterPro" id="IPR000223">
    <property type="entry name" value="Pept_S26A_signal_pept_1"/>
</dbReference>
<dbReference type="Pfam" id="PF10502">
    <property type="entry name" value="Peptidase_S26"/>
    <property type="match status" value="1"/>
</dbReference>
<organism evidence="8 9">
    <name type="scientific">Candidatus Giovannonibacteria bacterium RIFCSPHIGHO2_01_FULL_45_23</name>
    <dbReference type="NCBI Taxonomy" id="1798325"/>
    <lineage>
        <taxon>Bacteria</taxon>
        <taxon>Candidatus Giovannoniibacteriota</taxon>
    </lineage>
</organism>
<gene>
    <name evidence="8" type="ORF">A2834_01145</name>
</gene>
<dbReference type="GO" id="GO:0006465">
    <property type="term" value="P:signal peptide processing"/>
    <property type="evidence" value="ECO:0007669"/>
    <property type="project" value="InterPro"/>
</dbReference>
<reference evidence="8 9" key="1">
    <citation type="journal article" date="2016" name="Nat. Commun.">
        <title>Thousands of microbial genomes shed light on interconnected biogeochemical processes in an aquifer system.</title>
        <authorList>
            <person name="Anantharaman K."/>
            <person name="Brown C.T."/>
            <person name="Hug L.A."/>
            <person name="Sharon I."/>
            <person name="Castelle C.J."/>
            <person name="Probst A.J."/>
            <person name="Thomas B.C."/>
            <person name="Singh A."/>
            <person name="Wilkins M.J."/>
            <person name="Karaoz U."/>
            <person name="Brodie E.L."/>
            <person name="Williams K.H."/>
            <person name="Hubbard S.S."/>
            <person name="Banfield J.F."/>
        </authorList>
    </citation>
    <scope>NUCLEOTIDE SEQUENCE [LARGE SCALE GENOMIC DNA]</scope>
</reference>
<dbReference type="AlphaFoldDB" id="A0A1F5VFU9"/>
<dbReference type="PANTHER" id="PTHR43390:SF1">
    <property type="entry name" value="CHLOROPLAST PROCESSING PEPTIDASE"/>
    <property type="match status" value="1"/>
</dbReference>
<evidence type="ECO:0000256" key="5">
    <source>
        <dbReference type="PIRSR" id="PIRSR600223-1"/>
    </source>
</evidence>
<keyword evidence="6" id="KW-0645">Protease</keyword>
<sequence length="174" mass="19858">MEERKENAIWEFVKVVVISVAIVLPIRTYIAQPFIVSGASMEPNFHDGEYLIIDELTYAFQQPKRGEVIVFRYPLKPSEFFIKRIIGLPNETVEISNGKILINNSELAESYFSEVVGTSQNINIKMILAKNEYFVLGDNRPHSSDSRFWGALPKEKIMGRVLLRLWPVAKAGIL</sequence>
<feature type="active site" evidence="5">
    <location>
        <position position="40"/>
    </location>
</feature>
<dbReference type="PRINTS" id="PR00727">
    <property type="entry name" value="LEADERPTASE"/>
</dbReference>
<dbReference type="Gene3D" id="2.10.109.10">
    <property type="entry name" value="Umud Fragment, subunit A"/>
    <property type="match status" value="1"/>
</dbReference>
<dbReference type="EC" id="3.4.21.89" evidence="3 6"/>
<feature type="active site" evidence="5">
    <location>
        <position position="83"/>
    </location>
</feature>
<feature type="domain" description="Peptidase S26" evidence="7">
    <location>
        <begin position="10"/>
        <end position="166"/>
    </location>
</feature>
<comment type="caution">
    <text evidence="8">The sequence shown here is derived from an EMBL/GenBank/DDBJ whole genome shotgun (WGS) entry which is preliminary data.</text>
</comment>
<evidence type="ECO:0000256" key="4">
    <source>
        <dbReference type="ARBA" id="ARBA00022801"/>
    </source>
</evidence>
<dbReference type="GO" id="GO:0016020">
    <property type="term" value="C:membrane"/>
    <property type="evidence" value="ECO:0007669"/>
    <property type="project" value="UniProtKB-SubCell"/>
</dbReference>
<dbReference type="STRING" id="1798325.A2834_01145"/>
<evidence type="ECO:0000256" key="3">
    <source>
        <dbReference type="ARBA" id="ARBA00013208"/>
    </source>
</evidence>
<accession>A0A1F5VFU9</accession>
<evidence type="ECO:0000313" key="9">
    <source>
        <dbReference type="Proteomes" id="UP000179251"/>
    </source>
</evidence>
<keyword evidence="6" id="KW-0472">Membrane</keyword>
<dbReference type="GO" id="GO:0009003">
    <property type="term" value="F:signal peptidase activity"/>
    <property type="evidence" value="ECO:0007669"/>
    <property type="project" value="UniProtKB-EC"/>
</dbReference>
<keyword evidence="6" id="KW-0812">Transmembrane</keyword>
<evidence type="ECO:0000313" key="8">
    <source>
        <dbReference type="EMBL" id="OGF62220.1"/>
    </source>
</evidence>
<dbReference type="InterPro" id="IPR019533">
    <property type="entry name" value="Peptidase_S26"/>
</dbReference>
<dbReference type="PROSITE" id="PS00761">
    <property type="entry name" value="SPASE_I_3"/>
    <property type="match status" value="1"/>
</dbReference>
<evidence type="ECO:0000256" key="1">
    <source>
        <dbReference type="ARBA" id="ARBA00000677"/>
    </source>
</evidence>
<evidence type="ECO:0000259" key="7">
    <source>
        <dbReference type="Pfam" id="PF10502"/>
    </source>
</evidence>
<comment type="catalytic activity">
    <reaction evidence="1 6">
        <text>Cleavage of hydrophobic, N-terminal signal or leader sequences from secreted and periplasmic proteins.</text>
        <dbReference type="EC" id="3.4.21.89"/>
    </reaction>
</comment>
<keyword evidence="6" id="KW-1133">Transmembrane helix</keyword>
<proteinExistence type="inferred from homology"/>
<evidence type="ECO:0000256" key="6">
    <source>
        <dbReference type="RuleBase" id="RU362042"/>
    </source>
</evidence>